<evidence type="ECO:0000313" key="2">
    <source>
        <dbReference type="EMBL" id="GGC59837.1"/>
    </source>
</evidence>
<reference evidence="2" key="1">
    <citation type="journal article" date="2014" name="Int. J. Syst. Evol. Microbiol.">
        <title>Complete genome sequence of Corynebacterium casei LMG S-19264T (=DSM 44701T), isolated from a smear-ripened cheese.</title>
        <authorList>
            <consortium name="US DOE Joint Genome Institute (JGI-PGF)"/>
            <person name="Walter F."/>
            <person name="Albersmeier A."/>
            <person name="Kalinowski J."/>
            <person name="Ruckert C."/>
        </authorList>
    </citation>
    <scope>NUCLEOTIDE SEQUENCE</scope>
    <source>
        <strain evidence="2">CGMCC 1.15478</strain>
    </source>
</reference>
<gene>
    <name evidence="2" type="ORF">GCM10011410_10350</name>
</gene>
<dbReference type="Proteomes" id="UP000641514">
    <property type="component" value="Unassembled WGS sequence"/>
</dbReference>
<comment type="similarity">
    <text evidence="1">Belongs to the ROK (NagC/XylR) family.</text>
</comment>
<dbReference type="PANTHER" id="PTHR18964:SF146">
    <property type="entry name" value="POLYPHOSPHATE GLUCOKINASE"/>
    <property type="match status" value="1"/>
</dbReference>
<dbReference type="SUPFAM" id="SSF53067">
    <property type="entry name" value="Actin-like ATPase domain"/>
    <property type="match status" value="2"/>
</dbReference>
<dbReference type="PANTHER" id="PTHR18964">
    <property type="entry name" value="ROK (REPRESSOR, ORF, KINASE) FAMILY"/>
    <property type="match status" value="1"/>
</dbReference>
<dbReference type="InterPro" id="IPR043129">
    <property type="entry name" value="ATPase_NBD"/>
</dbReference>
<comment type="caution">
    <text evidence="2">The sequence shown here is derived from an EMBL/GenBank/DDBJ whole genome shotgun (WGS) entry which is preliminary data.</text>
</comment>
<dbReference type="EMBL" id="BMJH01000001">
    <property type="protein sequence ID" value="GGC59837.1"/>
    <property type="molecule type" value="Genomic_DNA"/>
</dbReference>
<name>A0A916XC70_9ACTN</name>
<protein>
    <recommendedName>
        <fullName evidence="4">Polyphosphate glucokinase</fullName>
    </recommendedName>
</protein>
<organism evidence="2 3">
    <name type="scientific">Hoyosella rhizosphaerae</name>
    <dbReference type="NCBI Taxonomy" id="1755582"/>
    <lineage>
        <taxon>Bacteria</taxon>
        <taxon>Bacillati</taxon>
        <taxon>Actinomycetota</taxon>
        <taxon>Actinomycetes</taxon>
        <taxon>Mycobacteriales</taxon>
        <taxon>Hoyosellaceae</taxon>
        <taxon>Hoyosella</taxon>
    </lineage>
</organism>
<dbReference type="CDD" id="cd24058">
    <property type="entry name" value="ASKHA_NBD_ROK_PPGK"/>
    <property type="match status" value="1"/>
</dbReference>
<proteinExistence type="inferred from homology"/>
<dbReference type="Gene3D" id="3.30.420.40">
    <property type="match status" value="2"/>
</dbReference>
<evidence type="ECO:0000313" key="3">
    <source>
        <dbReference type="Proteomes" id="UP000641514"/>
    </source>
</evidence>
<dbReference type="Pfam" id="PF00480">
    <property type="entry name" value="ROK"/>
    <property type="match status" value="1"/>
</dbReference>
<dbReference type="AlphaFoldDB" id="A0A916XC70"/>
<dbReference type="InterPro" id="IPR000600">
    <property type="entry name" value="ROK"/>
</dbReference>
<keyword evidence="3" id="KW-1185">Reference proteome</keyword>
<evidence type="ECO:0008006" key="4">
    <source>
        <dbReference type="Google" id="ProtNLM"/>
    </source>
</evidence>
<sequence length="199" mass="20790">MVAHFDWTGPIGVALPAVVKRGITFSAANIHETWIGLDAQAVLSAHLGTSNLVLLNDADAAGLAELTYGGGDASDGLVMLLTFGTGIGSAMLYNGVLVPNSELGHLEVHGIKAEHRAAASVREKNDLSWSDWADEVTTVLNTFEALFSPDLFIAGGGVSKKADKWIPLLKNNTPVVPAKLRNTAGIVGSALAAQKISHK</sequence>
<accession>A0A916XC70</accession>
<reference evidence="2" key="2">
    <citation type="submission" date="2020-09" db="EMBL/GenBank/DDBJ databases">
        <authorList>
            <person name="Sun Q."/>
            <person name="Zhou Y."/>
        </authorList>
    </citation>
    <scope>NUCLEOTIDE SEQUENCE</scope>
    <source>
        <strain evidence="2">CGMCC 1.15478</strain>
    </source>
</reference>
<evidence type="ECO:0000256" key="1">
    <source>
        <dbReference type="ARBA" id="ARBA00006479"/>
    </source>
</evidence>
<dbReference type="NCBIfam" id="NF045942">
    <property type="entry name" value="PolPhglucPhase"/>
    <property type="match status" value="1"/>
</dbReference>